<evidence type="ECO:0000256" key="5">
    <source>
        <dbReference type="ARBA" id="ARBA00023136"/>
    </source>
</evidence>
<feature type="domain" description="Major facilitator superfamily (MFS) profile" evidence="7">
    <location>
        <begin position="59"/>
        <end position="475"/>
    </location>
</feature>
<evidence type="ECO:0000256" key="2">
    <source>
        <dbReference type="ARBA" id="ARBA00022448"/>
    </source>
</evidence>
<organism evidence="8 9">
    <name type="scientific">Trichomonascus ciferrii</name>
    <dbReference type="NCBI Taxonomy" id="44093"/>
    <lineage>
        <taxon>Eukaryota</taxon>
        <taxon>Fungi</taxon>
        <taxon>Dikarya</taxon>
        <taxon>Ascomycota</taxon>
        <taxon>Saccharomycotina</taxon>
        <taxon>Dipodascomycetes</taxon>
        <taxon>Dipodascales</taxon>
        <taxon>Trichomonascaceae</taxon>
        <taxon>Trichomonascus</taxon>
        <taxon>Trichomonascus ciferrii complex</taxon>
    </lineage>
</organism>
<feature type="transmembrane region" description="Helical" evidence="6">
    <location>
        <begin position="125"/>
        <end position="143"/>
    </location>
</feature>
<keyword evidence="5 6" id="KW-0472">Membrane</keyword>
<sequence>MSKHEADVPAADVLNSDEEQYVANNGVLSVDEQKNIINDLARDHGINQRRLMMKLDMWIVPPICLLYLLAFIDRVNISNAKVYGMAEDLNLTGTQYNTALTIFFVPYVVCEIPSNYLLKKFRPSVWLPACMVLFGAVMIGQGFVKNYGGLVATRFLLGLFEAGMFPGCFYLLSMWYRRDEAQKRYSFFFSSTCLAGAFGGLIAYGCSQIDGDRGIEGWRWIYIIEGAITVFCALLMFFVIADFPEEARFLDENERQFLKAKLELDVGTSNHENKITLRGVFKVLADYKVILAGLMYFGLIVPAYSYSYFSPSIIQSLNYSPVQTQLHSIPPWAASFGFSMLLAVVADKTRHRFTLAVFATLVCIGGYIILMATDVDFVNARYAACFLIACGAYTAMPLIVCWTSMNFAGHIRKSVATGFQIGFGNIGGIIATYVFLEKDFPEYMRGLSVGIGFSIFTLLVTIVYFLSVLRENKQKERGVVQHKWEAMSPQEQAEAGDLDPSFRYSY</sequence>
<dbReference type="AlphaFoldDB" id="A0A642V4L1"/>
<dbReference type="GO" id="GO:0022857">
    <property type="term" value="F:transmembrane transporter activity"/>
    <property type="evidence" value="ECO:0007669"/>
    <property type="project" value="InterPro"/>
</dbReference>
<feature type="transmembrane region" description="Helical" evidence="6">
    <location>
        <begin position="289"/>
        <end position="309"/>
    </location>
</feature>
<feature type="transmembrane region" description="Helical" evidence="6">
    <location>
        <begin position="97"/>
        <end position="118"/>
    </location>
</feature>
<dbReference type="SUPFAM" id="SSF103473">
    <property type="entry name" value="MFS general substrate transporter"/>
    <property type="match status" value="1"/>
</dbReference>
<feature type="transmembrane region" description="Helical" evidence="6">
    <location>
        <begin position="415"/>
        <end position="436"/>
    </location>
</feature>
<dbReference type="Pfam" id="PF07690">
    <property type="entry name" value="MFS_1"/>
    <property type="match status" value="1"/>
</dbReference>
<dbReference type="VEuPathDB" id="FungiDB:TRICI_003177"/>
<keyword evidence="9" id="KW-1185">Reference proteome</keyword>
<dbReference type="PANTHER" id="PTHR43791:SF46">
    <property type="entry name" value="MAJOR FACILITATOR SUPERFAMILY (MFS) PROFILE DOMAIN-CONTAINING PROTEIN-RELATED"/>
    <property type="match status" value="1"/>
</dbReference>
<feature type="transmembrane region" description="Helical" evidence="6">
    <location>
        <begin position="329"/>
        <end position="346"/>
    </location>
</feature>
<evidence type="ECO:0000256" key="3">
    <source>
        <dbReference type="ARBA" id="ARBA00022692"/>
    </source>
</evidence>
<dbReference type="Proteomes" id="UP000761534">
    <property type="component" value="Unassembled WGS sequence"/>
</dbReference>
<dbReference type="GO" id="GO:0005886">
    <property type="term" value="C:plasma membrane"/>
    <property type="evidence" value="ECO:0007669"/>
    <property type="project" value="TreeGrafter"/>
</dbReference>
<evidence type="ECO:0000259" key="7">
    <source>
        <dbReference type="PROSITE" id="PS50850"/>
    </source>
</evidence>
<feature type="transmembrane region" description="Helical" evidence="6">
    <location>
        <begin position="217"/>
        <end position="240"/>
    </location>
</feature>
<accession>A0A642V4L1</accession>
<dbReference type="PANTHER" id="PTHR43791">
    <property type="entry name" value="PERMEASE-RELATED"/>
    <property type="match status" value="1"/>
</dbReference>
<evidence type="ECO:0000256" key="6">
    <source>
        <dbReference type="SAM" id="Phobius"/>
    </source>
</evidence>
<evidence type="ECO:0000313" key="9">
    <source>
        <dbReference type="Proteomes" id="UP000761534"/>
    </source>
</evidence>
<feature type="transmembrane region" description="Helical" evidence="6">
    <location>
        <begin position="379"/>
        <end position="403"/>
    </location>
</feature>
<keyword evidence="2" id="KW-0813">Transport</keyword>
<dbReference type="Gene3D" id="1.20.1250.20">
    <property type="entry name" value="MFS general substrate transporter like domains"/>
    <property type="match status" value="2"/>
</dbReference>
<dbReference type="FunFam" id="1.20.1250.20:FF:000034">
    <property type="entry name" value="MFS general substrate transporter"/>
    <property type="match status" value="1"/>
</dbReference>
<keyword evidence="3 6" id="KW-0812">Transmembrane</keyword>
<dbReference type="EMBL" id="SWFS01000223">
    <property type="protein sequence ID" value="KAA8913573.1"/>
    <property type="molecule type" value="Genomic_DNA"/>
</dbReference>
<proteinExistence type="predicted"/>
<evidence type="ECO:0000256" key="4">
    <source>
        <dbReference type="ARBA" id="ARBA00022989"/>
    </source>
</evidence>
<dbReference type="OrthoDB" id="2985014at2759"/>
<comment type="caution">
    <text evidence="8">The sequence shown here is derived from an EMBL/GenBank/DDBJ whole genome shotgun (WGS) entry which is preliminary data.</text>
</comment>
<dbReference type="InterPro" id="IPR011701">
    <property type="entry name" value="MFS"/>
</dbReference>
<name>A0A642V4L1_9ASCO</name>
<keyword evidence="4 6" id="KW-1133">Transmembrane helix</keyword>
<reference evidence="8" key="1">
    <citation type="journal article" date="2019" name="G3 (Bethesda)">
        <title>Genome Assemblies of Two Rare Opportunistic Yeast Pathogens: Diutina rugosa (syn. Candida rugosa) and Trichomonascus ciferrii (syn. Candida ciferrii).</title>
        <authorList>
            <person name="Mixao V."/>
            <person name="Saus E."/>
            <person name="Hansen A.P."/>
            <person name="Lass-Florl C."/>
            <person name="Gabaldon T."/>
        </authorList>
    </citation>
    <scope>NUCLEOTIDE SEQUENCE</scope>
    <source>
        <strain evidence="8">CBS 4856</strain>
    </source>
</reference>
<evidence type="ECO:0000313" key="8">
    <source>
        <dbReference type="EMBL" id="KAA8913573.1"/>
    </source>
</evidence>
<feature type="transmembrane region" description="Helical" evidence="6">
    <location>
        <begin position="155"/>
        <end position="173"/>
    </location>
</feature>
<gene>
    <name evidence="8" type="ORF">TRICI_003177</name>
</gene>
<comment type="subcellular location">
    <subcellularLocation>
        <location evidence="1">Membrane</location>
        <topology evidence="1">Multi-pass membrane protein</topology>
    </subcellularLocation>
</comment>
<feature type="transmembrane region" description="Helical" evidence="6">
    <location>
        <begin position="185"/>
        <end position="205"/>
    </location>
</feature>
<dbReference type="FunFam" id="1.20.1250.20:FF:000068">
    <property type="entry name" value="MFS general substrate transporter"/>
    <property type="match status" value="1"/>
</dbReference>
<feature type="transmembrane region" description="Helical" evidence="6">
    <location>
        <begin position="448"/>
        <end position="469"/>
    </location>
</feature>
<feature type="transmembrane region" description="Helical" evidence="6">
    <location>
        <begin position="353"/>
        <end position="373"/>
    </location>
</feature>
<feature type="transmembrane region" description="Helical" evidence="6">
    <location>
        <begin position="58"/>
        <end position="77"/>
    </location>
</feature>
<protein>
    <recommendedName>
        <fullName evidence="7">Major facilitator superfamily (MFS) profile domain-containing protein</fullName>
    </recommendedName>
</protein>
<dbReference type="InterPro" id="IPR036259">
    <property type="entry name" value="MFS_trans_sf"/>
</dbReference>
<dbReference type="PROSITE" id="PS50850">
    <property type="entry name" value="MFS"/>
    <property type="match status" value="1"/>
</dbReference>
<evidence type="ECO:0000256" key="1">
    <source>
        <dbReference type="ARBA" id="ARBA00004141"/>
    </source>
</evidence>
<dbReference type="InterPro" id="IPR020846">
    <property type="entry name" value="MFS_dom"/>
</dbReference>